<evidence type="ECO:0000256" key="7">
    <source>
        <dbReference type="ARBA" id="ARBA00023146"/>
    </source>
</evidence>
<name>A0ABQ9KJP7_HEVBR</name>
<dbReference type="SUPFAM" id="SSF50677">
    <property type="entry name" value="ValRS/IleRS/LeuRS editing domain"/>
    <property type="match status" value="1"/>
</dbReference>
<dbReference type="PRINTS" id="PR00985">
    <property type="entry name" value="TRNASYNTHLEU"/>
</dbReference>
<evidence type="ECO:0000313" key="10">
    <source>
        <dbReference type="Proteomes" id="UP001174677"/>
    </source>
</evidence>
<evidence type="ECO:0000259" key="8">
    <source>
        <dbReference type="Pfam" id="PF13603"/>
    </source>
</evidence>
<dbReference type="Gene3D" id="3.40.50.620">
    <property type="entry name" value="HUPs"/>
    <property type="match status" value="2"/>
</dbReference>
<dbReference type="EMBL" id="JARPOI010000018">
    <property type="protein sequence ID" value="KAJ9136384.1"/>
    <property type="molecule type" value="Genomic_DNA"/>
</dbReference>
<keyword evidence="3" id="KW-0436">Ligase</keyword>
<keyword evidence="6" id="KW-0648">Protein biosynthesis</keyword>
<dbReference type="InterPro" id="IPR009008">
    <property type="entry name" value="Val/Leu/Ile-tRNA-synth_edit"/>
</dbReference>
<keyword evidence="7" id="KW-0030">Aminoacyl-tRNA synthetase</keyword>
<evidence type="ECO:0000256" key="5">
    <source>
        <dbReference type="ARBA" id="ARBA00022840"/>
    </source>
</evidence>
<keyword evidence="10" id="KW-1185">Reference proteome</keyword>
<dbReference type="PANTHER" id="PTHR43740">
    <property type="entry name" value="LEUCYL-TRNA SYNTHETASE"/>
    <property type="match status" value="1"/>
</dbReference>
<dbReference type="EC" id="6.1.1.4" evidence="2"/>
<comment type="similarity">
    <text evidence="1">Belongs to the class-I aminoacyl-tRNA synthetase family.</text>
</comment>
<keyword evidence="5" id="KW-0067">ATP-binding</keyword>
<dbReference type="InterPro" id="IPR002302">
    <property type="entry name" value="Leu-tRNA-ligase"/>
</dbReference>
<keyword evidence="4" id="KW-0547">Nucleotide-binding</keyword>
<proteinExistence type="inferred from homology"/>
<protein>
    <recommendedName>
        <fullName evidence="2">leucine--tRNA ligase</fullName>
        <ecNumber evidence="2">6.1.1.4</ecNumber>
    </recommendedName>
</protein>
<dbReference type="Gene3D" id="3.90.740.10">
    <property type="entry name" value="Valyl/Leucyl/Isoleucyl-tRNA synthetase, editing domain"/>
    <property type="match status" value="1"/>
</dbReference>
<sequence>MLKITAYADCLLEDLVALDWPESVKEMQRNWIGRSEGADMDFHVLDEDGNSGTGAIMAVPAHDTCDYDFATKYHIPIRWVVKLDDEGSHNSGMAYAGQSTILNSSNSTLGLDVNGFPSKVAASKVTEWAEKTGNGKKKVFSTLNLLLQGEVGRILLCLNAFGLMQVNYKLRDWLFARQCYWEWGESIPVVFLEDTGESVKTTYLSSGKPSRRGTSTVPQWTGSCWYRSPVDVYVDGAEHAVLHLLYSRFWHKVLYDIGVLSAKEPFKCVINQGIILGEVQYIACKDPDGNYMSADSANMLGEHQEIIPEEKVTEEIEGTRFNTGISAMMEFIHTACHSNSFAYEPFPEDTSIVLPVQINGKTQGTIQVEERCSEEDAFRFTSRDEKLSKYLDGKSIKKRIFVPGKV</sequence>
<organism evidence="9 10">
    <name type="scientific">Hevea brasiliensis</name>
    <name type="common">Para rubber tree</name>
    <name type="synonym">Siphonia brasiliensis</name>
    <dbReference type="NCBI Taxonomy" id="3981"/>
    <lineage>
        <taxon>Eukaryota</taxon>
        <taxon>Viridiplantae</taxon>
        <taxon>Streptophyta</taxon>
        <taxon>Embryophyta</taxon>
        <taxon>Tracheophyta</taxon>
        <taxon>Spermatophyta</taxon>
        <taxon>Magnoliopsida</taxon>
        <taxon>eudicotyledons</taxon>
        <taxon>Gunneridae</taxon>
        <taxon>Pentapetalae</taxon>
        <taxon>rosids</taxon>
        <taxon>fabids</taxon>
        <taxon>Malpighiales</taxon>
        <taxon>Euphorbiaceae</taxon>
        <taxon>Crotonoideae</taxon>
        <taxon>Micrandreae</taxon>
        <taxon>Hevea</taxon>
    </lineage>
</organism>
<evidence type="ECO:0000256" key="3">
    <source>
        <dbReference type="ARBA" id="ARBA00022598"/>
    </source>
</evidence>
<dbReference type="SUPFAM" id="SSF47323">
    <property type="entry name" value="Anticodon-binding domain of a subclass of class I aminoacyl-tRNA synthetases"/>
    <property type="match status" value="1"/>
</dbReference>
<feature type="domain" description="Leucyl-tRNA synthetase editing" evidence="8">
    <location>
        <begin position="51"/>
        <end position="125"/>
    </location>
</feature>
<dbReference type="Proteomes" id="UP001174677">
    <property type="component" value="Chromosome 18"/>
</dbReference>
<dbReference type="PANTHER" id="PTHR43740:SF2">
    <property type="entry name" value="LEUCINE--TRNA LIGASE, MITOCHONDRIAL"/>
    <property type="match status" value="1"/>
</dbReference>
<dbReference type="Gene3D" id="3.10.20.590">
    <property type="match status" value="1"/>
</dbReference>
<evidence type="ECO:0000256" key="2">
    <source>
        <dbReference type="ARBA" id="ARBA00013164"/>
    </source>
</evidence>
<dbReference type="SUPFAM" id="SSF52374">
    <property type="entry name" value="Nucleotidylyl transferase"/>
    <property type="match status" value="1"/>
</dbReference>
<evidence type="ECO:0000256" key="1">
    <source>
        <dbReference type="ARBA" id="ARBA00005594"/>
    </source>
</evidence>
<comment type="caution">
    <text evidence="9">The sequence shown here is derived from an EMBL/GenBank/DDBJ whole genome shotgun (WGS) entry which is preliminary data.</text>
</comment>
<dbReference type="Pfam" id="PF13603">
    <property type="entry name" value="tRNA-synt_1_2"/>
    <property type="match status" value="1"/>
</dbReference>
<dbReference type="InterPro" id="IPR025709">
    <property type="entry name" value="Leu_tRNA-synth_edit"/>
</dbReference>
<reference evidence="9 10" key="1">
    <citation type="journal article" date="2023" name="Plant Biotechnol. J.">
        <title>Chromosome-level wild Hevea brasiliensis genome provides new tools for genomic-assisted breeding and valuable loci to elevate rubber yield.</title>
        <authorList>
            <person name="Cheng H."/>
            <person name="Song X."/>
            <person name="Hu Y."/>
            <person name="Wu T."/>
            <person name="Yang Q."/>
            <person name="An Z."/>
            <person name="Feng S."/>
            <person name="Deng Z."/>
            <person name="Wu W."/>
            <person name="Zeng X."/>
            <person name="Tu M."/>
            <person name="Wang X."/>
            <person name="Huang H."/>
        </authorList>
    </citation>
    <scope>NUCLEOTIDE SEQUENCE [LARGE SCALE GENOMIC DNA]</scope>
    <source>
        <strain evidence="9">MT/VB/25A 57/8</strain>
    </source>
</reference>
<evidence type="ECO:0000313" key="9">
    <source>
        <dbReference type="EMBL" id="KAJ9136384.1"/>
    </source>
</evidence>
<accession>A0ABQ9KJP7</accession>
<evidence type="ECO:0000256" key="4">
    <source>
        <dbReference type="ARBA" id="ARBA00022741"/>
    </source>
</evidence>
<dbReference type="InterPro" id="IPR009080">
    <property type="entry name" value="tRNAsynth_Ia_anticodon-bd"/>
</dbReference>
<evidence type="ECO:0000256" key="6">
    <source>
        <dbReference type="ARBA" id="ARBA00022917"/>
    </source>
</evidence>
<dbReference type="InterPro" id="IPR014729">
    <property type="entry name" value="Rossmann-like_a/b/a_fold"/>
</dbReference>
<gene>
    <name evidence="9" type="ORF">P3X46_033468</name>
</gene>